<dbReference type="PIRSF" id="PIRSF010219">
    <property type="entry name" value="UCP010219"/>
    <property type="match status" value="1"/>
</dbReference>
<organism evidence="2 3">
    <name type="scientific">Arthrobacter mangrovi</name>
    <dbReference type="NCBI Taxonomy" id="2966350"/>
    <lineage>
        <taxon>Bacteria</taxon>
        <taxon>Bacillati</taxon>
        <taxon>Actinomycetota</taxon>
        <taxon>Actinomycetes</taxon>
        <taxon>Micrococcales</taxon>
        <taxon>Micrococcaceae</taxon>
        <taxon>Arthrobacter</taxon>
    </lineage>
</organism>
<proteinExistence type="predicted"/>
<dbReference type="Pfam" id="PF11361">
    <property type="entry name" value="DUF3159"/>
    <property type="match status" value="1"/>
</dbReference>
<reference evidence="2 3" key="1">
    <citation type="journal article" date="2023" name="Int. J. Syst. Evol. Microbiol.">
        <title>Arthrobacter mangrovi sp. nov., an actinobacterium isolated from the rhizosphere of a mangrove.</title>
        <authorList>
            <person name="Hamada M."/>
            <person name="Saitou S."/>
            <person name="Enomoto N."/>
            <person name="Nanri K."/>
            <person name="Hidaka K."/>
            <person name="Miura T."/>
            <person name="Tamura T."/>
        </authorList>
    </citation>
    <scope>NUCLEOTIDE SEQUENCE [LARGE SCALE GENOMIC DNA]</scope>
    <source>
        <strain evidence="2 3">NBRC 112813</strain>
    </source>
</reference>
<feature type="transmembrane region" description="Helical" evidence="1">
    <location>
        <begin position="166"/>
        <end position="186"/>
    </location>
</feature>
<dbReference type="Proteomes" id="UP001209654">
    <property type="component" value="Unassembled WGS sequence"/>
</dbReference>
<keyword evidence="1" id="KW-0472">Membrane</keyword>
<evidence type="ECO:0000313" key="2">
    <source>
        <dbReference type="EMBL" id="GLB66150.1"/>
    </source>
</evidence>
<keyword evidence="3" id="KW-1185">Reference proteome</keyword>
<evidence type="ECO:0000256" key="1">
    <source>
        <dbReference type="SAM" id="Phobius"/>
    </source>
</evidence>
<name>A0ABQ5MQ83_9MICC</name>
<keyword evidence="1" id="KW-1133">Transmembrane helix</keyword>
<gene>
    <name evidence="2" type="ORF">AHIS1636_05890</name>
</gene>
<accession>A0ABQ5MQ83</accession>
<dbReference type="InterPro" id="IPR016566">
    <property type="entry name" value="UCP010219"/>
</dbReference>
<comment type="caution">
    <text evidence="2">The sequence shown here is derived from an EMBL/GenBank/DDBJ whole genome shotgun (WGS) entry which is preliminary data.</text>
</comment>
<feature type="transmembrane region" description="Helical" evidence="1">
    <location>
        <begin position="47"/>
        <end position="65"/>
    </location>
</feature>
<evidence type="ECO:0000313" key="3">
    <source>
        <dbReference type="Proteomes" id="UP001209654"/>
    </source>
</evidence>
<dbReference type="RefSeq" id="WP_264794321.1">
    <property type="nucleotide sequence ID" value="NZ_BRVS01000002.1"/>
</dbReference>
<keyword evidence="1" id="KW-0812">Transmembrane</keyword>
<feature type="transmembrane region" description="Helical" evidence="1">
    <location>
        <begin position="71"/>
        <end position="88"/>
    </location>
</feature>
<sequence length="243" mass="25905">MTEQPAPRDEPEKSLSDLAGSYAAKAGMERRDDGQIDVLKSIGGVRGLVESVLPGIIFLVVFTVSRDLGPALIGALGTAAVFTVLRLIQRGTVTQAFSGLVGVAICAFVANSTGRAEDFYVWGFITNAAYIVGMVVSVLVKWPLAGLLFGFIRGEGLDWRKHPRRLKAYALATWIVTSVLVLRLLVQVPLYFMGEDGLVALGTARLVMGLPLYALGLWLAWLVSRPADSTIAGGSAGRAGEQD</sequence>
<feature type="transmembrane region" description="Helical" evidence="1">
    <location>
        <begin position="198"/>
        <end position="223"/>
    </location>
</feature>
<feature type="transmembrane region" description="Helical" evidence="1">
    <location>
        <begin position="119"/>
        <end position="145"/>
    </location>
</feature>
<feature type="transmembrane region" description="Helical" evidence="1">
    <location>
        <begin position="95"/>
        <end position="113"/>
    </location>
</feature>
<dbReference type="EMBL" id="BRVS01000002">
    <property type="protein sequence ID" value="GLB66150.1"/>
    <property type="molecule type" value="Genomic_DNA"/>
</dbReference>
<evidence type="ECO:0008006" key="4">
    <source>
        <dbReference type="Google" id="ProtNLM"/>
    </source>
</evidence>
<protein>
    <recommendedName>
        <fullName evidence="4">DUF3159 domain-containing protein</fullName>
    </recommendedName>
</protein>